<proteinExistence type="predicted"/>
<sequence length="149" mass="16761">MSDAKRQRKDLFEQWVEAGEVENNLAIIQSLSMQGKSMEEIADVFDITRRTLQKLQKEHPALEKAIKAGRLSVVAMCQNKLMERVSSGDTTAIIYALKVYGGDFFNDRKSVEAKITGTPVSVQPQVQIYLPERDSEVGDAREKKDGKNE</sequence>
<evidence type="ECO:0000313" key="1">
    <source>
        <dbReference type="EMBL" id="DAD66199.1"/>
    </source>
</evidence>
<organism evidence="1">
    <name type="scientific">Siphoviridae sp. ctjfQ5</name>
    <dbReference type="NCBI Taxonomy" id="2823594"/>
    <lineage>
        <taxon>Viruses</taxon>
        <taxon>Duplodnaviria</taxon>
        <taxon>Heunggongvirae</taxon>
        <taxon>Uroviricota</taxon>
        <taxon>Caudoviricetes</taxon>
    </lineage>
</organism>
<reference evidence="1" key="1">
    <citation type="journal article" date="2021" name="Proc. Natl. Acad. Sci. U.S.A.">
        <title>A Catalog of Tens of Thousands of Viruses from Human Metagenomes Reveals Hidden Associations with Chronic Diseases.</title>
        <authorList>
            <person name="Tisza M.J."/>
            <person name="Buck C.B."/>
        </authorList>
    </citation>
    <scope>NUCLEOTIDE SEQUENCE</scope>
    <source>
        <strain evidence="1">CtjfQ5</strain>
    </source>
</reference>
<accession>A0A8S5L8H4</accession>
<dbReference type="EMBL" id="BK014655">
    <property type="protein sequence ID" value="DAD66199.1"/>
    <property type="molecule type" value="Genomic_DNA"/>
</dbReference>
<name>A0A8S5L8H4_9CAUD</name>
<protein>
    <submittedName>
        <fullName evidence="1">Terminase small subunit</fullName>
    </submittedName>
</protein>